<dbReference type="GO" id="GO:0004311">
    <property type="term" value="F:geranylgeranyl diphosphate synthase activity"/>
    <property type="evidence" value="ECO:0007669"/>
    <property type="project" value="InterPro"/>
</dbReference>
<dbReference type="SFLD" id="SFLDS00005">
    <property type="entry name" value="Isoprenoid_Synthase_Type_I"/>
    <property type="match status" value="1"/>
</dbReference>
<reference evidence="1 2" key="2">
    <citation type="journal article" date="2010" name="J. Bacteriol.">
        <title>Complete genome sequence of Beijerinckia indica subsp. indica.</title>
        <authorList>
            <person name="Tamas I."/>
            <person name="Dedysh S.N."/>
            <person name="Liesack W."/>
            <person name="Stott M.B."/>
            <person name="Alam M."/>
            <person name="Murrell J.C."/>
            <person name="Dunfield P.F."/>
        </authorList>
    </citation>
    <scope>NUCLEOTIDE SEQUENCE [LARGE SCALE GENOMIC DNA]</scope>
    <source>
        <strain evidence="2">ATCC 9039 / DSM 1715 / NCIMB 8712</strain>
    </source>
</reference>
<dbReference type="AlphaFoldDB" id="B2ICB7"/>
<dbReference type="GO" id="GO:0016114">
    <property type="term" value="P:terpenoid biosynthetic process"/>
    <property type="evidence" value="ECO:0007669"/>
    <property type="project" value="UniProtKB-ARBA"/>
</dbReference>
<protein>
    <submittedName>
        <fullName evidence="1">Squalene synthase HpnC</fullName>
    </submittedName>
</protein>
<dbReference type="HOGENOM" id="CLU_037269_0_1_5"/>
<dbReference type="Proteomes" id="UP000001695">
    <property type="component" value="Chromosome"/>
</dbReference>
<dbReference type="InterPro" id="IPR044843">
    <property type="entry name" value="Trans_IPPS_bact-type"/>
</dbReference>
<organism evidence="1 2">
    <name type="scientific">Beijerinckia indica subsp. indica (strain ATCC 9039 / DSM 1715 / NCIMB 8712)</name>
    <dbReference type="NCBI Taxonomy" id="395963"/>
    <lineage>
        <taxon>Bacteria</taxon>
        <taxon>Pseudomonadati</taxon>
        <taxon>Pseudomonadota</taxon>
        <taxon>Alphaproteobacteria</taxon>
        <taxon>Hyphomicrobiales</taxon>
        <taxon>Beijerinckiaceae</taxon>
        <taxon>Beijerinckia</taxon>
    </lineage>
</organism>
<dbReference type="OrthoDB" id="9807580at2"/>
<name>B2ICB7_BEII9</name>
<dbReference type="PANTHER" id="PTHR31480">
    <property type="entry name" value="BIFUNCTIONAL LYCOPENE CYCLASE/PHYTOENE SYNTHASE"/>
    <property type="match status" value="1"/>
</dbReference>
<evidence type="ECO:0000313" key="2">
    <source>
        <dbReference type="Proteomes" id="UP000001695"/>
    </source>
</evidence>
<dbReference type="GO" id="GO:0051996">
    <property type="term" value="F:squalene synthase [NAD(P)H] activity"/>
    <property type="evidence" value="ECO:0007669"/>
    <property type="project" value="InterPro"/>
</dbReference>
<dbReference type="InterPro" id="IPR017827">
    <property type="entry name" value="HSQ_synthase_HpnC"/>
</dbReference>
<dbReference type="SUPFAM" id="SSF48576">
    <property type="entry name" value="Terpenoid synthases"/>
    <property type="match status" value="1"/>
</dbReference>
<dbReference type="CDD" id="cd00683">
    <property type="entry name" value="Trans_IPPS_HH"/>
    <property type="match status" value="1"/>
</dbReference>
<reference evidence="2" key="1">
    <citation type="submission" date="2008-03" db="EMBL/GenBank/DDBJ databases">
        <title>Complete sequence of chromosome of Beijerinckia indica subsp. indica ATCC 9039.</title>
        <authorList>
            <consortium name="US DOE Joint Genome Institute"/>
            <person name="Copeland A."/>
            <person name="Lucas S."/>
            <person name="Lapidus A."/>
            <person name="Glavina del Rio T."/>
            <person name="Dalin E."/>
            <person name="Tice H."/>
            <person name="Bruce D."/>
            <person name="Goodwin L."/>
            <person name="Pitluck S."/>
            <person name="LaButti K."/>
            <person name="Schmutz J."/>
            <person name="Larimer F."/>
            <person name="Land M."/>
            <person name="Hauser L."/>
            <person name="Kyrpides N."/>
            <person name="Mikhailova N."/>
            <person name="Dunfield P.F."/>
            <person name="Dedysh S.N."/>
            <person name="Liesack W."/>
            <person name="Saw J.H."/>
            <person name="Alam M."/>
            <person name="Chen Y."/>
            <person name="Murrell J.C."/>
            <person name="Richardson P."/>
        </authorList>
    </citation>
    <scope>NUCLEOTIDE SEQUENCE [LARGE SCALE GENOMIC DNA]</scope>
    <source>
        <strain evidence="2">ATCC 9039 / DSM 1715 / NCIMB 8712</strain>
    </source>
</reference>
<sequence length="298" mass="32256">MTQPATLEVAASKDHHGENFPVASVLIAPRYRPAILAYYRFARAADDIADSPTLTPKEKIARLDAFEATLLGHTDSAATALPLRASLAETGITPRHALDLLTAFRMDAVKTRYADWAELMHYCAYSAAPVGRYVLAVHGESEATWPASDALCAALQVINHLQDCAKDYREINRVYIPLDTLTAQGIGVEALAAPEASTALRACLDGLIDKTADLVATGWLLPPQVRDIRLRIETAMIAQLADKLVTLLQKADPLSEKVHLAKFDFLLQAILGLFKGLFTGFASSPRVGALNSVPAKEK</sequence>
<dbReference type="RefSeq" id="WP_012386062.1">
    <property type="nucleotide sequence ID" value="NC_010581.1"/>
</dbReference>
<evidence type="ECO:0000313" key="1">
    <source>
        <dbReference type="EMBL" id="ACB96714.1"/>
    </source>
</evidence>
<dbReference type="STRING" id="395963.Bind_3153"/>
<dbReference type="eggNOG" id="COG1562">
    <property type="taxonomic scope" value="Bacteria"/>
</dbReference>
<dbReference type="InterPro" id="IPR008949">
    <property type="entry name" value="Isoprenoid_synthase_dom_sf"/>
</dbReference>
<dbReference type="NCBIfam" id="TIGR03464">
    <property type="entry name" value="HpnC"/>
    <property type="match status" value="1"/>
</dbReference>
<keyword evidence="2" id="KW-1185">Reference proteome</keyword>
<dbReference type="EMBL" id="CP001016">
    <property type="protein sequence ID" value="ACB96714.1"/>
    <property type="molecule type" value="Genomic_DNA"/>
</dbReference>
<dbReference type="SFLD" id="SFLDG01212">
    <property type="entry name" value="Phytoene_synthase_like"/>
    <property type="match status" value="1"/>
</dbReference>
<dbReference type="KEGG" id="bid:Bind_3153"/>
<dbReference type="InterPro" id="IPR002060">
    <property type="entry name" value="Squ/phyt_synthse"/>
</dbReference>
<dbReference type="Gene3D" id="1.10.600.10">
    <property type="entry name" value="Farnesyl Diphosphate Synthase"/>
    <property type="match status" value="1"/>
</dbReference>
<gene>
    <name evidence="1" type="ordered locus">Bind_3153</name>
</gene>
<dbReference type="Pfam" id="PF00494">
    <property type="entry name" value="SQS_PSY"/>
    <property type="match status" value="1"/>
</dbReference>
<proteinExistence type="predicted"/>
<dbReference type="SFLD" id="SFLDG01018">
    <property type="entry name" value="Squalene/Phytoene_Synthase_Lik"/>
    <property type="match status" value="1"/>
</dbReference>
<dbReference type="InterPro" id="IPR033904">
    <property type="entry name" value="Trans_IPPS_HH"/>
</dbReference>
<accession>B2ICB7</accession>